<proteinExistence type="predicted"/>
<feature type="domain" description="Phage head morphogenesis" evidence="1">
    <location>
        <begin position="160"/>
        <end position="276"/>
    </location>
</feature>
<reference evidence="2" key="1">
    <citation type="journal article" date="2015" name="Nature">
        <title>Complex archaea that bridge the gap between prokaryotes and eukaryotes.</title>
        <authorList>
            <person name="Spang A."/>
            <person name="Saw J.H."/>
            <person name="Jorgensen S.L."/>
            <person name="Zaremba-Niedzwiedzka K."/>
            <person name="Martijn J."/>
            <person name="Lind A.E."/>
            <person name="van Eijk R."/>
            <person name="Schleper C."/>
            <person name="Guy L."/>
            <person name="Ettema T.J."/>
        </authorList>
    </citation>
    <scope>NUCLEOTIDE SEQUENCE</scope>
</reference>
<gene>
    <name evidence="2" type="ORF">LCGC14_0570340</name>
</gene>
<protein>
    <recommendedName>
        <fullName evidence="1">Phage head morphogenesis domain-containing protein</fullName>
    </recommendedName>
</protein>
<dbReference type="AlphaFoldDB" id="A0A0F9S310"/>
<dbReference type="EMBL" id="LAZR01000836">
    <property type="protein sequence ID" value="KKN56622.1"/>
    <property type="molecule type" value="Genomic_DNA"/>
</dbReference>
<dbReference type="InterPro" id="IPR006528">
    <property type="entry name" value="Phage_head_morphogenesis_dom"/>
</dbReference>
<evidence type="ECO:0000259" key="1">
    <source>
        <dbReference type="Pfam" id="PF04233"/>
    </source>
</evidence>
<name>A0A0F9S310_9ZZZZ</name>
<dbReference type="NCBIfam" id="TIGR01641">
    <property type="entry name" value="phageSPP1_gp7"/>
    <property type="match status" value="1"/>
</dbReference>
<comment type="caution">
    <text evidence="2">The sequence shown here is derived from an EMBL/GenBank/DDBJ whole genome shotgun (WGS) entry which is preliminary data.</text>
</comment>
<sequence length="617" mass="69592">MPKTANETFRDFFLRRQHFIQRYENGVLRDMALSFRQAYPELQARMLNLQNVIPAPGTGFTQQFRIQRMRAQLADMQGIMNTAAINSSNHLTQALADFAHAENQAIAGMYAQQFGKVGIDFMQLPFRQIDSILQEPLIWQRRGIGIADVMLENVDKAMARIRGELTQSIILGEDMAQAAKRLTGTVGRFTGLTAKQLARRTEVIARSEIQNVAAQVSRQITQENNDVLKSVVFTATLDSRTCKQCMALDGGVYRLDPKTGAHNGPLIPIHPMCRCLYIPQSYSWQELAKRNNVPFDKRQKAFFDGAVTKTITYDAWLKTLSTAEQVEILGLARQRLWSSGQIKLNQMATSKRILTIEQLEAIAERELGKKVKIPFASTTKGVEKVAIDNNIIANPKYAGAHIDLANATNEGINATQKFFKYTEPIDDLIVSKKLEKNLLSQGGLIGKKSIIILNKNNYKDSRKFINDLIISNNNYITKRKETITFFEKQLKEAIKVGKDKDTIKKMRVVLSELKATKRYGVASGFPKAGDVLNAIHETTHAIVKKTKSESGFRGRIIKALKKGTLTQKDIISVSGYSLVKHNELLAETVTLIIHKGRKSIPKNLLFIFDDWFDFYFK</sequence>
<accession>A0A0F9S310</accession>
<dbReference type="Pfam" id="PF04233">
    <property type="entry name" value="Phage_Mu_F"/>
    <property type="match status" value="1"/>
</dbReference>
<organism evidence="2">
    <name type="scientific">marine sediment metagenome</name>
    <dbReference type="NCBI Taxonomy" id="412755"/>
    <lineage>
        <taxon>unclassified sequences</taxon>
        <taxon>metagenomes</taxon>
        <taxon>ecological metagenomes</taxon>
    </lineage>
</organism>
<evidence type="ECO:0000313" key="2">
    <source>
        <dbReference type="EMBL" id="KKN56622.1"/>
    </source>
</evidence>